<dbReference type="CDD" id="cd06550">
    <property type="entry name" value="TM_ABC_iron-siderophores_like"/>
    <property type="match status" value="1"/>
</dbReference>
<proteinExistence type="inferred from homology"/>
<gene>
    <name evidence="9" type="ORF">YC6258_03535</name>
</gene>
<dbReference type="EMBL" id="CP007142">
    <property type="protein sequence ID" value="AJQ95571.1"/>
    <property type="molecule type" value="Genomic_DNA"/>
</dbReference>
<dbReference type="PANTHER" id="PTHR30472:SF1">
    <property type="entry name" value="FE(3+) DICITRATE TRANSPORT SYSTEM PERMEASE PROTEIN FECC-RELATED"/>
    <property type="match status" value="1"/>
</dbReference>
<feature type="transmembrane region" description="Helical" evidence="8">
    <location>
        <begin position="69"/>
        <end position="86"/>
    </location>
</feature>
<keyword evidence="10" id="KW-1185">Reference proteome</keyword>
<keyword evidence="6 8" id="KW-1133">Transmembrane helix</keyword>
<evidence type="ECO:0000313" key="9">
    <source>
        <dbReference type="EMBL" id="AJQ95571.1"/>
    </source>
</evidence>
<evidence type="ECO:0000256" key="7">
    <source>
        <dbReference type="ARBA" id="ARBA00023136"/>
    </source>
</evidence>
<comment type="subcellular location">
    <subcellularLocation>
        <location evidence="1">Cell membrane</location>
        <topology evidence="1">Multi-pass membrane protein</topology>
    </subcellularLocation>
</comment>
<dbReference type="Proteomes" id="UP000032266">
    <property type="component" value="Chromosome"/>
</dbReference>
<feature type="transmembrane region" description="Helical" evidence="8">
    <location>
        <begin position="283"/>
        <end position="302"/>
    </location>
</feature>
<feature type="transmembrane region" description="Helical" evidence="8">
    <location>
        <begin position="14"/>
        <end position="32"/>
    </location>
</feature>
<feature type="transmembrane region" description="Helical" evidence="8">
    <location>
        <begin position="153"/>
        <end position="174"/>
    </location>
</feature>
<keyword evidence="4" id="KW-1003">Cell membrane</keyword>
<evidence type="ECO:0000256" key="5">
    <source>
        <dbReference type="ARBA" id="ARBA00022692"/>
    </source>
</evidence>
<dbReference type="SUPFAM" id="SSF81345">
    <property type="entry name" value="ABC transporter involved in vitamin B12 uptake, BtuC"/>
    <property type="match status" value="1"/>
</dbReference>
<evidence type="ECO:0000256" key="2">
    <source>
        <dbReference type="ARBA" id="ARBA00007935"/>
    </source>
</evidence>
<evidence type="ECO:0000256" key="4">
    <source>
        <dbReference type="ARBA" id="ARBA00022475"/>
    </source>
</evidence>
<dbReference type="KEGG" id="gsn:YC6258_03535"/>
<comment type="similarity">
    <text evidence="2">Belongs to the binding-protein-dependent transport system permease family. FecCD subfamily.</text>
</comment>
<dbReference type="STRING" id="1445510.YC6258_03535"/>
<evidence type="ECO:0000256" key="3">
    <source>
        <dbReference type="ARBA" id="ARBA00022448"/>
    </source>
</evidence>
<dbReference type="PANTHER" id="PTHR30472">
    <property type="entry name" value="FERRIC ENTEROBACTIN TRANSPORT SYSTEM PERMEASE PROTEIN"/>
    <property type="match status" value="1"/>
</dbReference>
<dbReference type="RefSeq" id="WP_044617825.1">
    <property type="nucleotide sequence ID" value="NZ_CP007142.1"/>
</dbReference>
<feature type="transmembrane region" description="Helical" evidence="8">
    <location>
        <begin position="123"/>
        <end position="141"/>
    </location>
</feature>
<feature type="transmembrane region" description="Helical" evidence="8">
    <location>
        <begin position="98"/>
        <end position="117"/>
    </location>
</feature>
<organism evidence="9 10">
    <name type="scientific">Gynuella sunshinyii YC6258</name>
    <dbReference type="NCBI Taxonomy" id="1445510"/>
    <lineage>
        <taxon>Bacteria</taxon>
        <taxon>Pseudomonadati</taxon>
        <taxon>Pseudomonadota</taxon>
        <taxon>Gammaproteobacteria</taxon>
        <taxon>Oceanospirillales</taxon>
        <taxon>Saccharospirillaceae</taxon>
        <taxon>Gynuella</taxon>
    </lineage>
</organism>
<dbReference type="GO" id="GO:0005886">
    <property type="term" value="C:plasma membrane"/>
    <property type="evidence" value="ECO:0007669"/>
    <property type="project" value="UniProtKB-SubCell"/>
</dbReference>
<feature type="transmembrane region" description="Helical" evidence="8">
    <location>
        <begin position="314"/>
        <end position="333"/>
    </location>
</feature>
<dbReference type="HOGENOM" id="CLU_013016_1_0_6"/>
<dbReference type="PATRIC" id="fig|1445510.3.peg.3496"/>
<evidence type="ECO:0000256" key="1">
    <source>
        <dbReference type="ARBA" id="ARBA00004651"/>
    </source>
</evidence>
<evidence type="ECO:0000256" key="6">
    <source>
        <dbReference type="ARBA" id="ARBA00022989"/>
    </source>
</evidence>
<dbReference type="OrthoDB" id="9055647at2"/>
<feature type="transmembrane region" description="Helical" evidence="8">
    <location>
        <begin position="198"/>
        <end position="215"/>
    </location>
</feature>
<keyword evidence="7 8" id="KW-0472">Membrane</keyword>
<accession>A0A0C5VMM9</accession>
<dbReference type="AlphaFoldDB" id="A0A0C5VMM9"/>
<evidence type="ECO:0000313" key="10">
    <source>
        <dbReference type="Proteomes" id="UP000032266"/>
    </source>
</evidence>
<keyword evidence="5 8" id="KW-0812">Transmembrane</keyword>
<dbReference type="InterPro" id="IPR000522">
    <property type="entry name" value="ABC_transptr_permease_BtuC"/>
</dbReference>
<evidence type="ECO:0000256" key="8">
    <source>
        <dbReference type="SAM" id="Phobius"/>
    </source>
</evidence>
<feature type="transmembrane region" description="Helical" evidence="8">
    <location>
        <begin position="244"/>
        <end position="271"/>
    </location>
</feature>
<dbReference type="GO" id="GO:0022857">
    <property type="term" value="F:transmembrane transporter activity"/>
    <property type="evidence" value="ECO:0007669"/>
    <property type="project" value="InterPro"/>
</dbReference>
<protein>
    <submittedName>
        <fullName evidence="9">ABC-type Fe3+-siderophore transport system, permease component</fullName>
    </submittedName>
</protein>
<name>A0A0C5VMM9_9GAMM</name>
<dbReference type="FunFam" id="1.10.3470.10:FF:000001">
    <property type="entry name" value="Vitamin B12 ABC transporter permease BtuC"/>
    <property type="match status" value="1"/>
</dbReference>
<dbReference type="Pfam" id="PF01032">
    <property type="entry name" value="FecCD"/>
    <property type="match status" value="1"/>
</dbReference>
<reference evidence="9 10" key="1">
    <citation type="submission" date="2014-01" db="EMBL/GenBank/DDBJ databases">
        <title>Full genme sequencing of cellulolytic bacterium Gynuella sunshinyii YC6258T gen. nov., sp. nov.</title>
        <authorList>
            <person name="Khan H."/>
            <person name="Chung E.J."/>
            <person name="Chung Y.R."/>
        </authorList>
    </citation>
    <scope>NUCLEOTIDE SEQUENCE [LARGE SCALE GENOMIC DNA]</scope>
    <source>
        <strain evidence="9 10">YC6258</strain>
    </source>
</reference>
<dbReference type="GO" id="GO:0033214">
    <property type="term" value="P:siderophore-iron import into cell"/>
    <property type="evidence" value="ECO:0007669"/>
    <property type="project" value="TreeGrafter"/>
</dbReference>
<dbReference type="Gene3D" id="1.10.3470.10">
    <property type="entry name" value="ABC transporter involved in vitamin B12 uptake, BtuC"/>
    <property type="match status" value="1"/>
</dbReference>
<keyword evidence="3" id="KW-0813">Transport</keyword>
<dbReference type="InterPro" id="IPR037294">
    <property type="entry name" value="ABC_BtuC-like"/>
</dbReference>
<sequence>MTELLQDRPQSRRLYGLLLILLVFCLSCWLHLTLGAENIPTATVWQALTNYQHDIDSHSIVHDLRLNRLWVAMLAGACLAVSGVLIQAISRNPLADPGLLGINSGAAFFVVTGLLFISAERQYSVPLLAFAGALFASVLVLSLSGKQQNPSRMVLAGAAVAAMFTAMTTVLLLIDQQGLEKLRHWLTGGVGAADIHKVAWVAPYLFIAFPVSLLMSKSLNAHHLGDTAAAGVGVKVGRLKLMTLVLVTLLSGCSVAVVGPVGFIGLVVPHIARFFVRNDYRWLIPYSLLLGATLMVAADLIARILVRPYEINTGIVTALIGAPVFISLVIWRVR</sequence>